<dbReference type="GO" id="GO:0003910">
    <property type="term" value="F:DNA ligase (ATP) activity"/>
    <property type="evidence" value="ECO:0007669"/>
    <property type="project" value="UniProtKB-EC"/>
</dbReference>
<dbReference type="InterPro" id="IPR050191">
    <property type="entry name" value="ATP-dep_DNA_ligase"/>
</dbReference>
<evidence type="ECO:0000256" key="2">
    <source>
        <dbReference type="ARBA" id="ARBA00012727"/>
    </source>
</evidence>
<dbReference type="PROSITE" id="PS50160">
    <property type="entry name" value="DNA_LIGASE_A3"/>
    <property type="match status" value="1"/>
</dbReference>
<evidence type="ECO:0000256" key="1">
    <source>
        <dbReference type="ARBA" id="ARBA00007572"/>
    </source>
</evidence>
<dbReference type="Pfam" id="PF04679">
    <property type="entry name" value="DNA_ligase_A_C"/>
    <property type="match status" value="1"/>
</dbReference>
<sequence length="477" mass="52738">MRLPVVFHHEGRYTASSSNRAIGNHAQKMRIRGNSLSNGVGRQPVRFTPAFDGMPRSAHLKGEVKILHGAQQVVIVTGFPDRSRIHDLRRACIHSMLQHLLYAACASDQQMPEPVVRQKEHVTSPSTKNSYRPLGGRGDLSDSPALHPEGMSPKVRWQNMQPPKVPNPAWIAPHLVTLTTRPPEGEWRYEIKYDGYRLMTRIDGGQVQLFTKNGFDWADRMPLLAKDLRRLAVHSAWLDGEVVIQEDDGRPAFQALQSAFATRATDDLVYVAFDLLYLNGADLRGEAVELRRQVLEALLEHCPLQRVRFSAALDADPLQLLANACRMNLEGIVGKRDGSRYSSTRDGAWVKLKCGSRQEFVIAGYTRAAGGIGSLLLGLHDDDGQLVYAGKVRSGFSGRTLEALRVALAPLVQDRPSLADPPRMKSAGVVWLAPHQVCEVKFAEITPAGKVRHAVFVGLRDDKPADAISLESDSEPV</sequence>
<dbReference type="GO" id="GO:0005524">
    <property type="term" value="F:ATP binding"/>
    <property type="evidence" value="ECO:0007669"/>
    <property type="project" value="InterPro"/>
</dbReference>
<dbReference type="SUPFAM" id="SSF50249">
    <property type="entry name" value="Nucleic acid-binding proteins"/>
    <property type="match status" value="1"/>
</dbReference>
<dbReference type="CDD" id="cd07906">
    <property type="entry name" value="Adenylation_DNA_ligase_LigD_LigC"/>
    <property type="match status" value="1"/>
</dbReference>
<dbReference type="EC" id="6.5.1.1" evidence="2"/>
<feature type="domain" description="ATP-dependent DNA ligase family profile" evidence="6">
    <location>
        <begin position="261"/>
        <end position="353"/>
    </location>
</feature>
<dbReference type="InterPro" id="IPR012309">
    <property type="entry name" value="DNA_ligase_ATP-dep_C"/>
</dbReference>
<dbReference type="SUPFAM" id="SSF56091">
    <property type="entry name" value="DNA ligase/mRNA capping enzyme, catalytic domain"/>
    <property type="match status" value="1"/>
</dbReference>
<evidence type="ECO:0000256" key="5">
    <source>
        <dbReference type="SAM" id="MobiDB-lite"/>
    </source>
</evidence>
<dbReference type="GO" id="GO:0006310">
    <property type="term" value="P:DNA recombination"/>
    <property type="evidence" value="ECO:0007669"/>
    <property type="project" value="InterPro"/>
</dbReference>
<dbReference type="Gene3D" id="3.30.1490.70">
    <property type="match status" value="1"/>
</dbReference>
<dbReference type="PANTHER" id="PTHR45674">
    <property type="entry name" value="DNA LIGASE 1/3 FAMILY MEMBER"/>
    <property type="match status" value="1"/>
</dbReference>
<gene>
    <name evidence="7" type="ORF">EFK07_06040</name>
</gene>
<keyword evidence="3" id="KW-0436">Ligase</keyword>
<name>A0A3M8THV8_PSEPU</name>
<dbReference type="PANTHER" id="PTHR45674:SF4">
    <property type="entry name" value="DNA LIGASE 1"/>
    <property type="match status" value="1"/>
</dbReference>
<dbReference type="Gene3D" id="2.40.50.140">
    <property type="entry name" value="Nucleic acid-binding proteins"/>
    <property type="match status" value="1"/>
</dbReference>
<accession>A0A3M8THV8</accession>
<dbReference type="InterPro" id="IPR014146">
    <property type="entry name" value="LigD_ligase_dom"/>
</dbReference>
<proteinExistence type="inferred from homology"/>
<comment type="caution">
    <text evidence="7">The sequence shown here is derived from an EMBL/GenBank/DDBJ whole genome shotgun (WGS) entry which is preliminary data.</text>
</comment>
<dbReference type="AlphaFoldDB" id="A0A3M8THV8"/>
<dbReference type="EMBL" id="RJAI01000012">
    <property type="protein sequence ID" value="RNF92655.1"/>
    <property type="molecule type" value="Genomic_DNA"/>
</dbReference>
<dbReference type="CDD" id="cd07971">
    <property type="entry name" value="OBF_DNA_ligase_LigD"/>
    <property type="match status" value="1"/>
</dbReference>
<dbReference type="NCBIfam" id="TIGR02779">
    <property type="entry name" value="NHEJ_ligase_lig"/>
    <property type="match status" value="1"/>
</dbReference>
<dbReference type="Pfam" id="PF01068">
    <property type="entry name" value="DNA_ligase_A_M"/>
    <property type="match status" value="1"/>
</dbReference>
<dbReference type="GO" id="GO:0006281">
    <property type="term" value="P:DNA repair"/>
    <property type="evidence" value="ECO:0007669"/>
    <property type="project" value="InterPro"/>
</dbReference>
<organism evidence="7 8">
    <name type="scientific">Pseudomonas putida</name>
    <name type="common">Arthrobacter siderocapsulatus</name>
    <dbReference type="NCBI Taxonomy" id="303"/>
    <lineage>
        <taxon>Bacteria</taxon>
        <taxon>Pseudomonadati</taxon>
        <taxon>Pseudomonadota</taxon>
        <taxon>Gammaproteobacteria</taxon>
        <taxon>Pseudomonadales</taxon>
        <taxon>Pseudomonadaceae</taxon>
        <taxon>Pseudomonas</taxon>
    </lineage>
</organism>
<dbReference type="Proteomes" id="UP000278162">
    <property type="component" value="Unassembled WGS sequence"/>
</dbReference>
<evidence type="ECO:0000313" key="7">
    <source>
        <dbReference type="EMBL" id="RNF92655.1"/>
    </source>
</evidence>
<dbReference type="InterPro" id="IPR012310">
    <property type="entry name" value="DNA_ligase_ATP-dep_cent"/>
</dbReference>
<evidence type="ECO:0000259" key="6">
    <source>
        <dbReference type="PROSITE" id="PS50160"/>
    </source>
</evidence>
<protein>
    <recommendedName>
        <fullName evidence="2">DNA ligase (ATP)</fullName>
        <ecNumber evidence="2">6.5.1.1</ecNumber>
    </recommendedName>
</protein>
<dbReference type="InterPro" id="IPR012340">
    <property type="entry name" value="NA-bd_OB-fold"/>
</dbReference>
<comment type="catalytic activity">
    <reaction evidence="4">
        <text>ATP + (deoxyribonucleotide)n-3'-hydroxyl + 5'-phospho-(deoxyribonucleotide)m = (deoxyribonucleotide)n+m + AMP + diphosphate.</text>
        <dbReference type="EC" id="6.5.1.1"/>
    </reaction>
</comment>
<feature type="region of interest" description="Disordered" evidence="5">
    <location>
        <begin position="117"/>
        <end position="158"/>
    </location>
</feature>
<evidence type="ECO:0000256" key="4">
    <source>
        <dbReference type="ARBA" id="ARBA00034003"/>
    </source>
</evidence>
<dbReference type="Gene3D" id="3.30.470.30">
    <property type="entry name" value="DNA ligase/mRNA capping enzyme"/>
    <property type="match status" value="1"/>
</dbReference>
<evidence type="ECO:0000256" key="3">
    <source>
        <dbReference type="ARBA" id="ARBA00022598"/>
    </source>
</evidence>
<reference evidence="7 8" key="1">
    <citation type="submission" date="2018-10" db="EMBL/GenBank/DDBJ databases">
        <title>An outbreak of IMP-63 producing strain in France.</title>
        <authorList>
            <person name="Bour M."/>
            <person name="Liapis E."/>
            <person name="Plesiat P."/>
        </authorList>
    </citation>
    <scope>NUCLEOTIDE SEQUENCE [LARGE SCALE GENOMIC DNA]</scope>
    <source>
        <strain evidence="7 8">12917</strain>
    </source>
</reference>
<evidence type="ECO:0000313" key="8">
    <source>
        <dbReference type="Proteomes" id="UP000278162"/>
    </source>
</evidence>
<comment type="similarity">
    <text evidence="1">Belongs to the ATP-dependent DNA ligase family.</text>
</comment>